<accession>B0FDS0</accession>
<sequence length="395" mass="46628">MVFARYYHTQTQWLPQCCRYLADELSLFHVFLQNGDCNGPAHVINHCLRVNDEGFLQISRKYVVFDVNNLGNDNTTIDHINDYIDITRPSLSAHDMRLFKLLARSLYYKSDYNRLKKILTQENIDALIAFACNVMWERGYENHYTLGQQLSIRITTKFIQSGLDFKHQTGRDEQCAVSRGWNNIVLEKFLSSITSLSDVIKRHRCCKKFILLELAPNVADKIKLRLRQEFTVIDNERVANMCAIEVDADKNSDMYLKKLTHLMREKIVNLLFATDVDFYMKHNNYKFYFYNSLKLYYYCLTNKLVFYKSDYEIIFYLYFIIVLEWYNGGHLNSFTLEKSPIYNPLELSTRRLNSIKRAAAQSRTLLNDNEIKIDFIKGKRMKTGTHYGHRIITTL</sequence>
<protein>
    <submittedName>
        <fullName evidence="1">p47</fullName>
    </submittedName>
</protein>
<dbReference type="GO" id="GO:0046782">
    <property type="term" value="P:regulation of viral transcription"/>
    <property type="evidence" value="ECO:0007669"/>
    <property type="project" value="InterPro"/>
</dbReference>
<name>B0FDS0_9ABAC</name>
<gene>
    <name evidence="1" type="primary">p47</name>
</gene>
<dbReference type="Pfam" id="PF05112">
    <property type="entry name" value="Baculo_p47"/>
    <property type="match status" value="1"/>
</dbReference>
<evidence type="ECO:0000313" key="2">
    <source>
        <dbReference type="Proteomes" id="UP000203316"/>
    </source>
</evidence>
<dbReference type="EMBL" id="EU309041">
    <property type="protein sequence ID" value="ABY65778.1"/>
    <property type="molecule type" value="Genomic_DNA"/>
</dbReference>
<organism evidence="1 2">
    <name type="scientific">Orgyia leucostigma nucleopolyhedrovirus</name>
    <dbReference type="NCBI Taxonomy" id="490711"/>
    <lineage>
        <taxon>Viruses</taxon>
        <taxon>Viruses incertae sedis</taxon>
        <taxon>Naldaviricetes</taxon>
        <taxon>Lefavirales</taxon>
        <taxon>Baculoviridae</taxon>
        <taxon>Alphabaculovirus</taxon>
        <taxon>Alphabaculovirus orleucostigmae</taxon>
    </lineage>
</organism>
<dbReference type="KEGG" id="vg:5850537"/>
<evidence type="ECO:0000313" key="1">
    <source>
        <dbReference type="EMBL" id="ABY65778.1"/>
    </source>
</evidence>
<proteinExistence type="predicted"/>
<dbReference type="GeneID" id="5850537"/>
<dbReference type="InterPro" id="IPR007799">
    <property type="entry name" value="Baculo_p47"/>
</dbReference>
<dbReference type="OrthoDB" id="6161at10239"/>
<keyword evidence="2" id="KW-1185">Reference proteome</keyword>
<dbReference type="Proteomes" id="UP000203316">
    <property type="component" value="Segment"/>
</dbReference>
<reference evidence="1 2" key="1">
    <citation type="submission" date="2007-11" db="EMBL/GenBank/DDBJ databases">
        <title>Sequence and organization of Orgyia leucostigma nucleopolyhedrovirus genome.</title>
        <authorList>
            <person name="Eveleigh R.J.M."/>
            <person name="Lapointe R."/>
            <person name="Graham R.I."/>
            <person name="Lauzon H.A.M."/>
            <person name="Pavlik L."/>
            <person name="Arif B.M."/>
            <person name="Lucarotti C.J."/>
        </authorList>
    </citation>
    <scope>NUCLEOTIDE SEQUENCE [LARGE SCALE GENOMIC DNA]</scope>
    <source>
        <strain evidence="1">CFS-77</strain>
    </source>
</reference>
<dbReference type="RefSeq" id="YP_001650962.1">
    <property type="nucleotide sequence ID" value="NC_010276.1"/>
</dbReference>